<organism evidence="2">
    <name type="scientific">Arundo donax</name>
    <name type="common">Giant reed</name>
    <name type="synonym">Donax arundinaceus</name>
    <dbReference type="NCBI Taxonomy" id="35708"/>
    <lineage>
        <taxon>Eukaryota</taxon>
        <taxon>Viridiplantae</taxon>
        <taxon>Streptophyta</taxon>
        <taxon>Embryophyta</taxon>
        <taxon>Tracheophyta</taxon>
        <taxon>Spermatophyta</taxon>
        <taxon>Magnoliopsida</taxon>
        <taxon>Liliopsida</taxon>
        <taxon>Poales</taxon>
        <taxon>Poaceae</taxon>
        <taxon>PACMAD clade</taxon>
        <taxon>Arundinoideae</taxon>
        <taxon>Arundineae</taxon>
        <taxon>Arundo</taxon>
    </lineage>
</organism>
<sequence length="33" mass="3327">MGGGGGGGGEGPLRRRAHEPAEEDCSFAREIVA</sequence>
<reference evidence="2" key="2">
    <citation type="journal article" date="2015" name="Data Brief">
        <title>Shoot transcriptome of the giant reed, Arundo donax.</title>
        <authorList>
            <person name="Barrero R.A."/>
            <person name="Guerrero F.D."/>
            <person name="Moolhuijzen P."/>
            <person name="Goolsby J.A."/>
            <person name="Tidwell J."/>
            <person name="Bellgard S.E."/>
            <person name="Bellgard M.I."/>
        </authorList>
    </citation>
    <scope>NUCLEOTIDE SEQUENCE</scope>
    <source>
        <tissue evidence="2">Shoot tissue taken approximately 20 cm above the soil surface</tissue>
    </source>
</reference>
<evidence type="ECO:0000256" key="1">
    <source>
        <dbReference type="SAM" id="MobiDB-lite"/>
    </source>
</evidence>
<dbReference type="AlphaFoldDB" id="A0A0A9E702"/>
<reference evidence="2" key="1">
    <citation type="submission" date="2014-09" db="EMBL/GenBank/DDBJ databases">
        <authorList>
            <person name="Magalhaes I.L.F."/>
            <person name="Oliveira U."/>
            <person name="Santos F.R."/>
            <person name="Vidigal T.H.D.A."/>
            <person name="Brescovit A.D."/>
            <person name="Santos A.J."/>
        </authorList>
    </citation>
    <scope>NUCLEOTIDE SEQUENCE</scope>
    <source>
        <tissue evidence="2">Shoot tissue taken approximately 20 cm above the soil surface</tissue>
    </source>
</reference>
<protein>
    <submittedName>
        <fullName evidence="2">Uncharacterized protein</fullName>
    </submittedName>
</protein>
<proteinExistence type="predicted"/>
<evidence type="ECO:0000313" key="2">
    <source>
        <dbReference type="EMBL" id="JAD95866.1"/>
    </source>
</evidence>
<accession>A0A0A9E702</accession>
<feature type="compositionally biased region" description="Gly residues" evidence="1">
    <location>
        <begin position="1"/>
        <end position="11"/>
    </location>
</feature>
<feature type="region of interest" description="Disordered" evidence="1">
    <location>
        <begin position="1"/>
        <end position="33"/>
    </location>
</feature>
<name>A0A0A9E702_ARUDO</name>
<dbReference type="EMBL" id="GBRH01202029">
    <property type="protein sequence ID" value="JAD95866.1"/>
    <property type="molecule type" value="Transcribed_RNA"/>
</dbReference>